<comment type="subcellular location">
    <subcellularLocation>
        <location evidence="2">Membrane</location>
    </subcellularLocation>
</comment>
<keyword evidence="12" id="KW-0472">Membrane</keyword>
<evidence type="ECO:0000256" key="12">
    <source>
        <dbReference type="ARBA" id="ARBA00023136"/>
    </source>
</evidence>
<evidence type="ECO:0000256" key="13">
    <source>
        <dbReference type="PIRSR" id="PIRSR602401-1"/>
    </source>
</evidence>
<reference evidence="14" key="1">
    <citation type="submission" date="2022-07" db="EMBL/GenBank/DDBJ databases">
        <title>The genome of Lyophyllum shimeji provides insight into the initial evolution of ectomycorrhizal fungal genome.</title>
        <authorList>
            <person name="Kobayashi Y."/>
            <person name="Shibata T."/>
            <person name="Hirakawa H."/>
            <person name="Shigenobu S."/>
            <person name="Nishiyama T."/>
            <person name="Yamada A."/>
            <person name="Hasebe M."/>
            <person name="Kawaguchi M."/>
        </authorList>
    </citation>
    <scope>NUCLEOTIDE SEQUENCE</scope>
    <source>
        <strain evidence="14">AT787</strain>
    </source>
</reference>
<organism evidence="14 15">
    <name type="scientific">Lyophyllum shimeji</name>
    <name type="common">Hon-shimeji</name>
    <name type="synonym">Tricholoma shimeji</name>
    <dbReference type="NCBI Taxonomy" id="47721"/>
    <lineage>
        <taxon>Eukaryota</taxon>
        <taxon>Fungi</taxon>
        <taxon>Dikarya</taxon>
        <taxon>Basidiomycota</taxon>
        <taxon>Agaricomycotina</taxon>
        <taxon>Agaricomycetes</taxon>
        <taxon>Agaricomycetidae</taxon>
        <taxon>Agaricales</taxon>
        <taxon>Tricholomatineae</taxon>
        <taxon>Lyophyllaceae</taxon>
        <taxon>Lyophyllum</taxon>
    </lineage>
</organism>
<comment type="pathway">
    <text evidence="3">Secondary metabolite biosynthesis; terpenoid biosynthesis.</text>
</comment>
<dbReference type="PRINTS" id="PR00463">
    <property type="entry name" value="EP450I"/>
</dbReference>
<dbReference type="InterPro" id="IPR036396">
    <property type="entry name" value="Cyt_P450_sf"/>
</dbReference>
<keyword evidence="15" id="KW-1185">Reference proteome</keyword>
<dbReference type="Proteomes" id="UP001063166">
    <property type="component" value="Unassembled WGS sequence"/>
</dbReference>
<dbReference type="AlphaFoldDB" id="A0A9P3UHL3"/>
<evidence type="ECO:0000256" key="1">
    <source>
        <dbReference type="ARBA" id="ARBA00001971"/>
    </source>
</evidence>
<dbReference type="EMBL" id="BRPK01000001">
    <property type="protein sequence ID" value="GLB33173.1"/>
    <property type="molecule type" value="Genomic_DNA"/>
</dbReference>
<sequence>MHYHPASLTWALIELSKNIGVQQRLREELAQIPDRDPTWDELTNSLPYLDAVVCETLRLHPPGSETVRQAEVDDIVPLSKPMKDADGQLIDSIFIASGTNIRIPTASINRSEALWGQDAKVFVPDRWLDGSVSQQLASEIQGHRHILTFADGPRTCLGKSFALAEFKAVLSVLIRNFSFELPDGTHAGFEIHRAILDRPKVVGRDDDKIPLLVRRVS</sequence>
<proteinExistence type="inferred from homology"/>
<evidence type="ECO:0000256" key="8">
    <source>
        <dbReference type="ARBA" id="ARBA00022989"/>
    </source>
</evidence>
<feature type="binding site" description="axial binding residue" evidence="13">
    <location>
        <position position="156"/>
    </location>
    <ligand>
        <name>heme</name>
        <dbReference type="ChEBI" id="CHEBI:30413"/>
    </ligand>
    <ligandPart>
        <name>Fe</name>
        <dbReference type="ChEBI" id="CHEBI:18248"/>
    </ligandPart>
</feature>
<keyword evidence="10 13" id="KW-0408">Iron</keyword>
<dbReference type="Pfam" id="PF00067">
    <property type="entry name" value="p450"/>
    <property type="match status" value="1"/>
</dbReference>
<dbReference type="InterPro" id="IPR002401">
    <property type="entry name" value="Cyt_P450_E_grp-I"/>
</dbReference>
<evidence type="ECO:0000256" key="6">
    <source>
        <dbReference type="ARBA" id="ARBA00022692"/>
    </source>
</evidence>
<evidence type="ECO:0000256" key="11">
    <source>
        <dbReference type="ARBA" id="ARBA00023033"/>
    </source>
</evidence>
<evidence type="ECO:0000256" key="10">
    <source>
        <dbReference type="ARBA" id="ARBA00023004"/>
    </source>
</evidence>
<dbReference type="PRINTS" id="PR00385">
    <property type="entry name" value="P450"/>
</dbReference>
<gene>
    <name evidence="14" type="ORF">LshimejAT787_0100580</name>
</gene>
<dbReference type="OrthoDB" id="1470350at2759"/>
<dbReference type="PANTHER" id="PTHR24305:SF166">
    <property type="entry name" value="CYTOCHROME P450 12A4, MITOCHONDRIAL-RELATED"/>
    <property type="match status" value="1"/>
</dbReference>
<evidence type="ECO:0000256" key="2">
    <source>
        <dbReference type="ARBA" id="ARBA00004370"/>
    </source>
</evidence>
<dbReference type="InterPro" id="IPR001128">
    <property type="entry name" value="Cyt_P450"/>
</dbReference>
<dbReference type="PANTHER" id="PTHR24305">
    <property type="entry name" value="CYTOCHROME P450"/>
    <property type="match status" value="1"/>
</dbReference>
<dbReference type="GO" id="GO:0005506">
    <property type="term" value="F:iron ion binding"/>
    <property type="evidence" value="ECO:0007669"/>
    <property type="project" value="InterPro"/>
</dbReference>
<evidence type="ECO:0000256" key="5">
    <source>
        <dbReference type="ARBA" id="ARBA00022617"/>
    </source>
</evidence>
<evidence type="ECO:0000256" key="7">
    <source>
        <dbReference type="ARBA" id="ARBA00022723"/>
    </source>
</evidence>
<dbReference type="GO" id="GO:0016705">
    <property type="term" value="F:oxidoreductase activity, acting on paired donors, with incorporation or reduction of molecular oxygen"/>
    <property type="evidence" value="ECO:0007669"/>
    <property type="project" value="InterPro"/>
</dbReference>
<keyword evidence="6" id="KW-0812">Transmembrane</keyword>
<evidence type="ECO:0000256" key="9">
    <source>
        <dbReference type="ARBA" id="ARBA00023002"/>
    </source>
</evidence>
<protein>
    <submittedName>
        <fullName evidence="14">Cytochrome p450</fullName>
    </submittedName>
</protein>
<dbReference type="GO" id="GO:0020037">
    <property type="term" value="F:heme binding"/>
    <property type="evidence" value="ECO:0007669"/>
    <property type="project" value="InterPro"/>
</dbReference>
<dbReference type="InterPro" id="IPR050121">
    <property type="entry name" value="Cytochrome_P450_monoxygenase"/>
</dbReference>
<evidence type="ECO:0000313" key="14">
    <source>
        <dbReference type="EMBL" id="GLB33173.1"/>
    </source>
</evidence>
<keyword evidence="5 13" id="KW-0349">Heme</keyword>
<keyword evidence="11" id="KW-0503">Monooxygenase</keyword>
<dbReference type="GO" id="GO:0004497">
    <property type="term" value="F:monooxygenase activity"/>
    <property type="evidence" value="ECO:0007669"/>
    <property type="project" value="UniProtKB-KW"/>
</dbReference>
<name>A0A9P3UHL3_LYOSH</name>
<keyword evidence="8" id="KW-1133">Transmembrane helix</keyword>
<keyword evidence="7 13" id="KW-0479">Metal-binding</keyword>
<evidence type="ECO:0000256" key="3">
    <source>
        <dbReference type="ARBA" id="ARBA00004721"/>
    </source>
</evidence>
<dbReference type="Gene3D" id="1.10.630.10">
    <property type="entry name" value="Cytochrome P450"/>
    <property type="match status" value="1"/>
</dbReference>
<comment type="similarity">
    <text evidence="4">Belongs to the cytochrome P450 family.</text>
</comment>
<evidence type="ECO:0000256" key="4">
    <source>
        <dbReference type="ARBA" id="ARBA00010617"/>
    </source>
</evidence>
<dbReference type="SUPFAM" id="SSF48264">
    <property type="entry name" value="Cytochrome P450"/>
    <property type="match status" value="1"/>
</dbReference>
<accession>A0A9P3UHL3</accession>
<keyword evidence="9" id="KW-0560">Oxidoreductase</keyword>
<evidence type="ECO:0000313" key="15">
    <source>
        <dbReference type="Proteomes" id="UP001063166"/>
    </source>
</evidence>
<comment type="caution">
    <text evidence="14">The sequence shown here is derived from an EMBL/GenBank/DDBJ whole genome shotgun (WGS) entry which is preliminary data.</text>
</comment>
<comment type="cofactor">
    <cofactor evidence="1 13">
        <name>heme</name>
        <dbReference type="ChEBI" id="CHEBI:30413"/>
    </cofactor>
</comment>
<dbReference type="GO" id="GO:0016020">
    <property type="term" value="C:membrane"/>
    <property type="evidence" value="ECO:0007669"/>
    <property type="project" value="UniProtKB-SubCell"/>
</dbReference>